<keyword evidence="2" id="KW-1185">Reference proteome</keyword>
<evidence type="ECO:0008006" key="3">
    <source>
        <dbReference type="Google" id="ProtNLM"/>
    </source>
</evidence>
<dbReference type="Proteomes" id="UP001142057">
    <property type="component" value="Unassembled WGS sequence"/>
</dbReference>
<reference evidence="1" key="1">
    <citation type="submission" date="2022-08" db="EMBL/GenBank/DDBJ databases">
        <title>Chryseobacterium antibioticum,isolated from the rhizosphere soil of Pyrola in Tibet.</title>
        <authorList>
            <person name="Kan Y."/>
        </authorList>
    </citation>
    <scope>NUCLEOTIDE SEQUENCE</scope>
    <source>
        <strain evidence="1">Pc2-12</strain>
    </source>
</reference>
<name>A0ABT2IDA6_9FLAO</name>
<proteinExistence type="predicted"/>
<dbReference type="Pfam" id="PF05147">
    <property type="entry name" value="LANC_like"/>
    <property type="match status" value="1"/>
</dbReference>
<accession>A0ABT2IDA6</accession>
<dbReference type="SMART" id="SM01260">
    <property type="entry name" value="LANC_like"/>
    <property type="match status" value="1"/>
</dbReference>
<evidence type="ECO:0000313" key="2">
    <source>
        <dbReference type="Proteomes" id="UP001142057"/>
    </source>
</evidence>
<gene>
    <name evidence="1" type="ORF">NZD88_03380</name>
</gene>
<comment type="caution">
    <text evidence="1">The sequence shown here is derived from an EMBL/GenBank/DDBJ whole genome shotgun (WGS) entry which is preliminary data.</text>
</comment>
<dbReference type="InterPro" id="IPR007822">
    <property type="entry name" value="LANC-like"/>
</dbReference>
<dbReference type="Gene3D" id="1.50.10.10">
    <property type="match status" value="1"/>
</dbReference>
<dbReference type="EMBL" id="JANZQH010000001">
    <property type="protein sequence ID" value="MCT2406596.1"/>
    <property type="molecule type" value="Genomic_DNA"/>
</dbReference>
<sequence>MSIIDNAAIGNIIDHKEKKDLLEFLNKICSQLVSLTPKNWEDQYQKNNNFITYTAPESLCSGYSGIILIMTEFYHLGIISLDKIETMVSDLVAYCRQNTSQDYSLYTGRSGVIYTLIQLFEITNDNKYLNYSLELIESYNIEEFVNSAYTSDYIFNGRAGTLLTFVNLYHLTGDKKVLDYISLIYLKLLNRCEVSEDGISWKEYEEINIKNSVGFAFGAAGIRYSLQTINSISENAGINYIIKNIDQYIHSHWNEQQNNFENLEKDILNNEVFSTFINQYLENKSSLSVPTYETSWSQGLLGILLPWEQYNTSPIPEEALVTLENTSLFNGLSSIGLFYLKQYKTNNSFSNRLQLESIITSFIKSLTSDDLSGGLLFGELGKVYFFLKLLNNNIDSKNILEPFQYGPIKSNELSFNELTEVRTIILSHFFKRTLDFLQESLPRILGKYLNTEVKNTPETNSFIEFVENVLKNFKGTKIADQLQDIYLLEKKRYNIKTSDKESNINKYIENFLHKKESLRFLDHNDHWFLQQSAEISKNVYVNHSKWNWTYASDKQFLKQNLQKDADDCEYIIMLNEKNELNEYYLGLESIILSTFRHPIPIEKAINDLKSFLLSQPYENLIVFSRQSGSKDMDDFLERLDFLLIQRIRYFIFSGILSVK</sequence>
<evidence type="ECO:0000313" key="1">
    <source>
        <dbReference type="EMBL" id="MCT2406596.1"/>
    </source>
</evidence>
<dbReference type="SUPFAM" id="SSF158745">
    <property type="entry name" value="LanC-like"/>
    <property type="match status" value="1"/>
</dbReference>
<dbReference type="InterPro" id="IPR012341">
    <property type="entry name" value="6hp_glycosidase-like_sf"/>
</dbReference>
<organism evidence="1 2">
    <name type="scientific">Chryseobacterium pyrolae</name>
    <dbReference type="NCBI Taxonomy" id="2987481"/>
    <lineage>
        <taxon>Bacteria</taxon>
        <taxon>Pseudomonadati</taxon>
        <taxon>Bacteroidota</taxon>
        <taxon>Flavobacteriia</taxon>
        <taxon>Flavobacteriales</taxon>
        <taxon>Weeksellaceae</taxon>
        <taxon>Chryseobacterium group</taxon>
        <taxon>Chryseobacterium</taxon>
    </lineage>
</organism>
<protein>
    <recommendedName>
        <fullName evidence="3">Lanthionine synthetase C-like protein</fullName>
    </recommendedName>
</protein>
<dbReference type="RefSeq" id="WP_259827432.1">
    <property type="nucleotide sequence ID" value="NZ_JANZQH010000001.1"/>
</dbReference>
<dbReference type="PRINTS" id="PR01950">
    <property type="entry name" value="LANCSUPER"/>
</dbReference>